<evidence type="ECO:0000313" key="2">
    <source>
        <dbReference type="Proteomes" id="UP001328107"/>
    </source>
</evidence>
<gene>
    <name evidence="1" type="ORF">PMAYCL1PPCAC_26118</name>
</gene>
<accession>A0AAN5D3E4</accession>
<name>A0AAN5D3E4_9BILA</name>
<reference evidence="2" key="1">
    <citation type="submission" date="2022-10" db="EMBL/GenBank/DDBJ databases">
        <title>Genome assembly of Pristionchus species.</title>
        <authorList>
            <person name="Yoshida K."/>
            <person name="Sommer R.J."/>
        </authorList>
    </citation>
    <scope>NUCLEOTIDE SEQUENCE [LARGE SCALE GENOMIC DNA]</scope>
    <source>
        <strain evidence="2">RS5460</strain>
    </source>
</reference>
<comment type="caution">
    <text evidence="1">The sequence shown here is derived from an EMBL/GenBank/DDBJ whole genome shotgun (WGS) entry which is preliminary data.</text>
</comment>
<proteinExistence type="predicted"/>
<keyword evidence="2" id="KW-1185">Reference proteome</keyword>
<sequence length="143" mass="16755">MVMLQPPETRSNCSARSLENVWRSARNKWWTFLLIEFFQINDGLAEHRFEFLLHKIPFGLWSHIPVTGLVDFLKQNVRAGRGLEDAIVILVYLAVDNIPGVIEIPLLVSRDRYMQYDLSQTARFLDYGNEERILPQIHRCRSL</sequence>
<dbReference type="EMBL" id="BTRK01000005">
    <property type="protein sequence ID" value="GMR55923.1"/>
    <property type="molecule type" value="Genomic_DNA"/>
</dbReference>
<evidence type="ECO:0000313" key="1">
    <source>
        <dbReference type="EMBL" id="GMR55923.1"/>
    </source>
</evidence>
<dbReference type="Proteomes" id="UP001328107">
    <property type="component" value="Unassembled WGS sequence"/>
</dbReference>
<protein>
    <submittedName>
        <fullName evidence="1">Uncharacterized protein</fullName>
    </submittedName>
</protein>
<organism evidence="1 2">
    <name type="scientific">Pristionchus mayeri</name>
    <dbReference type="NCBI Taxonomy" id="1317129"/>
    <lineage>
        <taxon>Eukaryota</taxon>
        <taxon>Metazoa</taxon>
        <taxon>Ecdysozoa</taxon>
        <taxon>Nematoda</taxon>
        <taxon>Chromadorea</taxon>
        <taxon>Rhabditida</taxon>
        <taxon>Rhabditina</taxon>
        <taxon>Diplogasteromorpha</taxon>
        <taxon>Diplogasteroidea</taxon>
        <taxon>Neodiplogasteridae</taxon>
        <taxon>Pristionchus</taxon>
    </lineage>
</organism>
<dbReference type="AlphaFoldDB" id="A0AAN5D3E4"/>